<gene>
    <name evidence="1" type="ORF">CLV90_3187</name>
</gene>
<dbReference type="AlphaFoldDB" id="A0A4R7JV46"/>
<accession>A0A4R7JV46</accession>
<reference evidence="1 2" key="1">
    <citation type="submission" date="2019-03" db="EMBL/GenBank/DDBJ databases">
        <title>Genomic Encyclopedia of Archaeal and Bacterial Type Strains, Phase II (KMG-II): from individual species to whole genera.</title>
        <authorList>
            <person name="Goeker M."/>
        </authorList>
    </citation>
    <scope>NUCLEOTIDE SEQUENCE [LARGE SCALE GENOMIC DNA]</scope>
    <source>
        <strain evidence="1 2">DSM 25233</strain>
    </source>
</reference>
<evidence type="ECO:0000313" key="2">
    <source>
        <dbReference type="Proteomes" id="UP000294749"/>
    </source>
</evidence>
<dbReference type="EMBL" id="SOAY01000013">
    <property type="protein sequence ID" value="TDT41955.1"/>
    <property type="molecule type" value="Genomic_DNA"/>
</dbReference>
<name>A0A4R7JV46_9FLAO</name>
<evidence type="ECO:0000313" key="1">
    <source>
        <dbReference type="EMBL" id="TDT41955.1"/>
    </source>
</evidence>
<proteinExistence type="predicted"/>
<organism evidence="1 2">
    <name type="scientific">Maribacter spongiicola</name>
    <dbReference type="NCBI Taxonomy" id="1206753"/>
    <lineage>
        <taxon>Bacteria</taxon>
        <taxon>Pseudomonadati</taxon>
        <taxon>Bacteroidota</taxon>
        <taxon>Flavobacteriia</taxon>
        <taxon>Flavobacteriales</taxon>
        <taxon>Flavobacteriaceae</taxon>
        <taxon>Maribacter</taxon>
    </lineage>
</organism>
<dbReference type="RefSeq" id="WP_133688440.1">
    <property type="nucleotide sequence ID" value="NZ_SOAY01000013.1"/>
</dbReference>
<keyword evidence="2" id="KW-1185">Reference proteome</keyword>
<comment type="caution">
    <text evidence="1">The sequence shown here is derived from an EMBL/GenBank/DDBJ whole genome shotgun (WGS) entry which is preliminary data.</text>
</comment>
<protein>
    <submittedName>
        <fullName evidence="1">Uncharacterized protein</fullName>
    </submittedName>
</protein>
<dbReference type="Proteomes" id="UP000294749">
    <property type="component" value="Unassembled WGS sequence"/>
</dbReference>
<sequence length="236" mass="28205">MPFFKIQQFFFYPSQIEFDHSTGFYALNTKNTTFFSNEIVFIKSITDFQKYQSDHYPGKCYIIEMIEDFKSLVSRVLVTWYYTDINTQYPLTITNASYLDQVDTKILSEFNFSNDHEVVSTIRYLNSFFGFKNIAASLLNPIISINEIYDLQTEFSNHEGFYTDFKFEKNEHKKRLENDYFFYFKNIILDNKSKDFLAIQGVQFDTNEDDFKEIPFKKVKWHNRSFGIIDSRSNLL</sequence>